<evidence type="ECO:0000313" key="3">
    <source>
        <dbReference type="Proteomes" id="UP000219338"/>
    </source>
</evidence>
<organism evidence="2 3">
    <name type="scientific">Armillaria ostoyae</name>
    <name type="common">Armillaria root rot fungus</name>
    <dbReference type="NCBI Taxonomy" id="47428"/>
    <lineage>
        <taxon>Eukaryota</taxon>
        <taxon>Fungi</taxon>
        <taxon>Dikarya</taxon>
        <taxon>Basidiomycota</taxon>
        <taxon>Agaricomycotina</taxon>
        <taxon>Agaricomycetes</taxon>
        <taxon>Agaricomycetidae</taxon>
        <taxon>Agaricales</taxon>
        <taxon>Marasmiineae</taxon>
        <taxon>Physalacriaceae</taxon>
        <taxon>Armillaria</taxon>
    </lineage>
</organism>
<evidence type="ECO:0000256" key="1">
    <source>
        <dbReference type="SAM" id="MobiDB-lite"/>
    </source>
</evidence>
<dbReference type="AlphaFoldDB" id="A0A284QRT9"/>
<accession>A0A284QRT9</accession>
<name>A0A284QRT9_ARMOS</name>
<dbReference type="Proteomes" id="UP000219338">
    <property type="component" value="Unassembled WGS sequence"/>
</dbReference>
<dbReference type="EMBL" id="FUEG01000001">
    <property type="protein sequence ID" value="SJK99194.1"/>
    <property type="molecule type" value="Genomic_DNA"/>
</dbReference>
<proteinExistence type="predicted"/>
<sequence>MSPRIPRPANFPYKVTDRLTISSSSRDRGSNSPSASMSASFWPRICFIKLLRDTPTVYRQEAREAFEPVHRDLTK</sequence>
<reference evidence="3" key="1">
    <citation type="journal article" date="2017" name="Nat. Ecol. Evol.">
        <title>Genome expansion and lineage-specific genetic innovations in the forest pathogenic fungi Armillaria.</title>
        <authorList>
            <person name="Sipos G."/>
            <person name="Prasanna A.N."/>
            <person name="Walter M.C."/>
            <person name="O'Connor E."/>
            <person name="Balint B."/>
            <person name="Krizsan K."/>
            <person name="Kiss B."/>
            <person name="Hess J."/>
            <person name="Varga T."/>
            <person name="Slot J."/>
            <person name="Riley R."/>
            <person name="Boka B."/>
            <person name="Rigling D."/>
            <person name="Barry K."/>
            <person name="Lee J."/>
            <person name="Mihaltcheva S."/>
            <person name="LaButti K."/>
            <person name="Lipzen A."/>
            <person name="Waldron R."/>
            <person name="Moloney N.M."/>
            <person name="Sperisen C."/>
            <person name="Kredics L."/>
            <person name="Vagvoelgyi C."/>
            <person name="Patrignani A."/>
            <person name="Fitzpatrick D."/>
            <person name="Nagy I."/>
            <person name="Doyle S."/>
            <person name="Anderson J.B."/>
            <person name="Grigoriev I.V."/>
            <person name="Gueldener U."/>
            <person name="Muensterkoetter M."/>
            <person name="Nagy L.G."/>
        </authorList>
    </citation>
    <scope>NUCLEOTIDE SEQUENCE [LARGE SCALE GENOMIC DNA]</scope>
    <source>
        <strain evidence="3">C18/9</strain>
    </source>
</reference>
<keyword evidence="3" id="KW-1185">Reference proteome</keyword>
<gene>
    <name evidence="2" type="ORF">ARMOST_02484</name>
</gene>
<evidence type="ECO:0000313" key="2">
    <source>
        <dbReference type="EMBL" id="SJK99194.1"/>
    </source>
</evidence>
<protein>
    <submittedName>
        <fullName evidence="2">Uncharacterized protein</fullName>
    </submittedName>
</protein>
<feature type="region of interest" description="Disordered" evidence="1">
    <location>
        <begin position="16"/>
        <end position="38"/>
    </location>
</feature>